<dbReference type="PANTHER" id="PTHR42988:SF2">
    <property type="entry name" value="CYCLIC NUCLEOTIDE PHOSPHODIESTERASE CBUA0032-RELATED"/>
    <property type="match status" value="1"/>
</dbReference>
<protein>
    <submittedName>
        <fullName evidence="6">Metallophosphoesterase</fullName>
    </submittedName>
</protein>
<dbReference type="InterPro" id="IPR050884">
    <property type="entry name" value="CNP_phosphodiesterase-III"/>
</dbReference>
<dbReference type="SUPFAM" id="SSF56300">
    <property type="entry name" value="Metallo-dependent phosphatases"/>
    <property type="match status" value="1"/>
</dbReference>
<dbReference type="Pfam" id="PF00149">
    <property type="entry name" value="Metallophos"/>
    <property type="match status" value="1"/>
</dbReference>
<dbReference type="CDD" id="cd07400">
    <property type="entry name" value="MPP_1"/>
    <property type="match status" value="1"/>
</dbReference>
<keyword evidence="2" id="KW-0378">Hydrolase</keyword>
<dbReference type="OrthoDB" id="651281at2"/>
<dbReference type="GO" id="GO:0016787">
    <property type="term" value="F:hydrolase activity"/>
    <property type="evidence" value="ECO:0007669"/>
    <property type="project" value="UniProtKB-KW"/>
</dbReference>
<proteinExistence type="inferred from homology"/>
<dbReference type="Proteomes" id="UP000285908">
    <property type="component" value="Unassembled WGS sequence"/>
</dbReference>
<dbReference type="AlphaFoldDB" id="A0A438AI62"/>
<evidence type="ECO:0000256" key="4">
    <source>
        <dbReference type="ARBA" id="ARBA00025742"/>
    </source>
</evidence>
<dbReference type="RefSeq" id="WP_127905605.1">
    <property type="nucleotide sequence ID" value="NZ_RQXX01000002.1"/>
</dbReference>
<name>A0A438AI62_9RHOB</name>
<dbReference type="InterPro" id="IPR029052">
    <property type="entry name" value="Metallo-depent_PP-like"/>
</dbReference>
<dbReference type="Gene3D" id="3.60.21.10">
    <property type="match status" value="1"/>
</dbReference>
<evidence type="ECO:0000256" key="1">
    <source>
        <dbReference type="ARBA" id="ARBA00022723"/>
    </source>
</evidence>
<dbReference type="EMBL" id="RQXX01000002">
    <property type="protein sequence ID" value="RVV98372.1"/>
    <property type="molecule type" value="Genomic_DNA"/>
</dbReference>
<comment type="caution">
    <text evidence="6">The sequence shown here is derived from an EMBL/GenBank/DDBJ whole genome shotgun (WGS) entry which is preliminary data.</text>
</comment>
<dbReference type="PANTHER" id="PTHR42988">
    <property type="entry name" value="PHOSPHOHYDROLASE"/>
    <property type="match status" value="1"/>
</dbReference>
<evidence type="ECO:0000259" key="5">
    <source>
        <dbReference type="Pfam" id="PF00149"/>
    </source>
</evidence>
<accession>A0A438AI62</accession>
<evidence type="ECO:0000256" key="3">
    <source>
        <dbReference type="ARBA" id="ARBA00023004"/>
    </source>
</evidence>
<evidence type="ECO:0000313" key="6">
    <source>
        <dbReference type="EMBL" id="RVV98372.1"/>
    </source>
</evidence>
<keyword evidence="3" id="KW-0408">Iron</keyword>
<evidence type="ECO:0000313" key="7">
    <source>
        <dbReference type="Proteomes" id="UP000285908"/>
    </source>
</evidence>
<keyword evidence="1" id="KW-0479">Metal-binding</keyword>
<evidence type="ECO:0000256" key="2">
    <source>
        <dbReference type="ARBA" id="ARBA00022801"/>
    </source>
</evidence>
<dbReference type="GO" id="GO:0046872">
    <property type="term" value="F:metal ion binding"/>
    <property type="evidence" value="ECO:0007669"/>
    <property type="project" value="UniProtKB-KW"/>
</dbReference>
<feature type="domain" description="Calcineurin-like phosphoesterase" evidence="5">
    <location>
        <begin position="3"/>
        <end position="189"/>
    </location>
</feature>
<comment type="similarity">
    <text evidence="4">Belongs to the cyclic nucleotide phosphodiesterase class-III family.</text>
</comment>
<reference evidence="6 7" key="1">
    <citation type="submission" date="2018-11" db="EMBL/GenBank/DDBJ databases">
        <title>Mesobaculum littorinae gen. nov., sp. nov., isolated from Littorina scabra that represents a novel genus of the order Rhodobacteraceae.</title>
        <authorList>
            <person name="Li F."/>
        </authorList>
    </citation>
    <scope>NUCLEOTIDE SEQUENCE [LARGE SCALE GENOMIC DNA]</scope>
    <source>
        <strain evidence="6 7">M0103</strain>
    </source>
</reference>
<dbReference type="InterPro" id="IPR004843">
    <property type="entry name" value="Calcineurin-like_PHP"/>
</dbReference>
<gene>
    <name evidence="6" type="ORF">EKE94_05465</name>
</gene>
<sequence>MRRVLHLSDIHFGRTRLDLVDPLVDKIAELRPDLVVISGDLTQRARVAQFEEAKAFIDRIDPPVLTVPGNHDVPLDNLWVRLVRPFSRYRRIIDRNLAPSWSDEEINVIGVNTVNPYVWQSGKIGEKAVRRVCSAFDQTRHKRVRIVALHHPLDHAPGVEKKLMRGAAEAAGRLAECGADIVLCGHLHSWRADPHTAREGGASTILLQAGTGLSTRVRGEENDFNLLSIQPGEITVDRWAAGERPVFEHKSGHVFHKGAGGWSRAGE</sequence>
<organism evidence="6 7">
    <name type="scientific">Mesobaculum littorinae</name>
    <dbReference type="NCBI Taxonomy" id="2486419"/>
    <lineage>
        <taxon>Bacteria</taxon>
        <taxon>Pseudomonadati</taxon>
        <taxon>Pseudomonadota</taxon>
        <taxon>Alphaproteobacteria</taxon>
        <taxon>Rhodobacterales</taxon>
        <taxon>Roseobacteraceae</taxon>
        <taxon>Mesobaculum</taxon>
    </lineage>
</organism>
<keyword evidence="7" id="KW-1185">Reference proteome</keyword>